<evidence type="ECO:0000313" key="1">
    <source>
        <dbReference type="EMBL" id="TFF37748.1"/>
    </source>
</evidence>
<evidence type="ECO:0000313" key="2">
    <source>
        <dbReference type="Proteomes" id="UP000297540"/>
    </source>
</evidence>
<organism evidence="1 2">
    <name type="scientific">Mucilaginibacter psychrotolerans</name>
    <dbReference type="NCBI Taxonomy" id="1524096"/>
    <lineage>
        <taxon>Bacteria</taxon>
        <taxon>Pseudomonadati</taxon>
        <taxon>Bacteroidota</taxon>
        <taxon>Sphingobacteriia</taxon>
        <taxon>Sphingobacteriales</taxon>
        <taxon>Sphingobacteriaceae</taxon>
        <taxon>Mucilaginibacter</taxon>
    </lineage>
</organism>
<comment type="caution">
    <text evidence="1">The sequence shown here is derived from an EMBL/GenBank/DDBJ whole genome shotgun (WGS) entry which is preliminary data.</text>
</comment>
<name>A0A4Y8SFR1_9SPHI</name>
<accession>A0A4Y8SFR1</accession>
<proteinExistence type="predicted"/>
<keyword evidence="2" id="KW-1185">Reference proteome</keyword>
<dbReference type="EMBL" id="SOZE01000009">
    <property type="protein sequence ID" value="TFF37748.1"/>
    <property type="molecule type" value="Genomic_DNA"/>
</dbReference>
<dbReference type="Proteomes" id="UP000297540">
    <property type="component" value="Unassembled WGS sequence"/>
</dbReference>
<dbReference type="AlphaFoldDB" id="A0A4Y8SFR1"/>
<protein>
    <submittedName>
        <fullName evidence="1">Uncharacterized protein</fullName>
    </submittedName>
</protein>
<reference evidence="1 2" key="1">
    <citation type="journal article" date="2017" name="Int. J. Syst. Evol. Microbiol.">
        <title>Mucilaginibacterpsychrotolerans sp. nov., isolated from peatlands.</title>
        <authorList>
            <person name="Deng Y."/>
            <person name="Shen L."/>
            <person name="Xu B."/>
            <person name="Liu Y."/>
            <person name="Gu Z."/>
            <person name="Liu H."/>
            <person name="Zhou Y."/>
        </authorList>
    </citation>
    <scope>NUCLEOTIDE SEQUENCE [LARGE SCALE GENOMIC DNA]</scope>
    <source>
        <strain evidence="1 2">NH7-4</strain>
    </source>
</reference>
<dbReference type="OrthoDB" id="795572at2"/>
<gene>
    <name evidence="1" type="ORF">E2R66_11310</name>
</gene>
<sequence>MAQYYSVSDFVTLVSGQKVMAKSTPEQQRNIYLWLKKQGFGQALLNKRNIFFQIKDGALLPSSVIAMRYAFLQFLESEAFINWPEGVSRHDLLEWFYNTSPPKRNEAFKASLFTELTGEQIHQYKMADDACYRHRWHIDQLVSQLNKWGFRKRIDEKSTFSKNAELYYKQIEKGQYLIFNHFNKELAGSADGFDCWLVPFRSESEIGRVMKPEAKDIRLSFQLDRDIELVSKYF</sequence>
<dbReference type="RefSeq" id="WP_133230592.1">
    <property type="nucleotide sequence ID" value="NZ_SOZE01000009.1"/>
</dbReference>